<gene>
    <name evidence="2" type="ORF">L207DRAFT_510192</name>
</gene>
<accession>A0A2J6RYU7</accession>
<sequence length="130" mass="14193">MYISSSTSTSTSTPQPSPANHSRPTQNNTSSAARPRADQANAPFRHRCLTHPLHTTHLQSLLSLPTQLIPPPTQIPPPLLLNRPYHFTTTESQPDKWRLSPSVLSLASRQLPVALQVRGPGQPAVLRCAP</sequence>
<proteinExistence type="predicted"/>
<feature type="compositionally biased region" description="Low complexity" evidence="1">
    <location>
        <begin position="1"/>
        <end position="14"/>
    </location>
</feature>
<evidence type="ECO:0000256" key="1">
    <source>
        <dbReference type="SAM" id="MobiDB-lite"/>
    </source>
</evidence>
<evidence type="ECO:0000313" key="2">
    <source>
        <dbReference type="EMBL" id="PMD43694.1"/>
    </source>
</evidence>
<name>A0A2J6RYU7_HYAVF</name>
<evidence type="ECO:0000313" key="3">
    <source>
        <dbReference type="Proteomes" id="UP000235786"/>
    </source>
</evidence>
<keyword evidence="3" id="KW-1185">Reference proteome</keyword>
<organism evidence="2 3">
    <name type="scientific">Hyaloscypha variabilis (strain UAMH 11265 / GT02V1 / F)</name>
    <name type="common">Meliniomyces variabilis</name>
    <dbReference type="NCBI Taxonomy" id="1149755"/>
    <lineage>
        <taxon>Eukaryota</taxon>
        <taxon>Fungi</taxon>
        <taxon>Dikarya</taxon>
        <taxon>Ascomycota</taxon>
        <taxon>Pezizomycotina</taxon>
        <taxon>Leotiomycetes</taxon>
        <taxon>Helotiales</taxon>
        <taxon>Hyaloscyphaceae</taxon>
        <taxon>Hyaloscypha</taxon>
        <taxon>Hyaloscypha variabilis</taxon>
    </lineage>
</organism>
<dbReference type="Proteomes" id="UP000235786">
    <property type="component" value="Unassembled WGS sequence"/>
</dbReference>
<feature type="region of interest" description="Disordered" evidence="1">
    <location>
        <begin position="1"/>
        <end position="44"/>
    </location>
</feature>
<dbReference type="AlphaFoldDB" id="A0A2J6RYU7"/>
<dbReference type="EMBL" id="KZ613942">
    <property type="protein sequence ID" value="PMD43694.1"/>
    <property type="molecule type" value="Genomic_DNA"/>
</dbReference>
<reference evidence="2 3" key="1">
    <citation type="submission" date="2016-04" db="EMBL/GenBank/DDBJ databases">
        <title>A degradative enzymes factory behind the ericoid mycorrhizal symbiosis.</title>
        <authorList>
            <consortium name="DOE Joint Genome Institute"/>
            <person name="Martino E."/>
            <person name="Morin E."/>
            <person name="Grelet G."/>
            <person name="Kuo A."/>
            <person name="Kohler A."/>
            <person name="Daghino S."/>
            <person name="Barry K."/>
            <person name="Choi C."/>
            <person name="Cichocki N."/>
            <person name="Clum A."/>
            <person name="Copeland A."/>
            <person name="Hainaut M."/>
            <person name="Haridas S."/>
            <person name="Labutti K."/>
            <person name="Lindquist E."/>
            <person name="Lipzen A."/>
            <person name="Khouja H.-R."/>
            <person name="Murat C."/>
            <person name="Ohm R."/>
            <person name="Olson A."/>
            <person name="Spatafora J."/>
            <person name="Veneault-Fourrey C."/>
            <person name="Henrissat B."/>
            <person name="Grigoriev I."/>
            <person name="Martin F."/>
            <person name="Perotto S."/>
        </authorList>
    </citation>
    <scope>NUCLEOTIDE SEQUENCE [LARGE SCALE GENOMIC DNA]</scope>
    <source>
        <strain evidence="2 3">F</strain>
    </source>
</reference>
<protein>
    <submittedName>
        <fullName evidence="2">Uncharacterized protein</fullName>
    </submittedName>
</protein>
<feature type="compositionally biased region" description="Polar residues" evidence="1">
    <location>
        <begin position="19"/>
        <end position="32"/>
    </location>
</feature>